<dbReference type="RefSeq" id="WP_106690619.1">
    <property type="nucleotide sequence ID" value="NZ_PXNQ02000003.1"/>
</dbReference>
<dbReference type="GO" id="GO:0009279">
    <property type="term" value="C:cell outer membrane"/>
    <property type="evidence" value="ECO:0007669"/>
    <property type="project" value="UniProtKB-SubCell"/>
</dbReference>
<keyword evidence="2 8" id="KW-0813">Transport</keyword>
<evidence type="ECO:0000256" key="9">
    <source>
        <dbReference type="RuleBase" id="RU003357"/>
    </source>
</evidence>
<dbReference type="GO" id="GO:0044718">
    <property type="term" value="P:siderophore transmembrane transport"/>
    <property type="evidence" value="ECO:0007669"/>
    <property type="project" value="TreeGrafter"/>
</dbReference>
<accession>A0A3R7LKT6</accession>
<comment type="subcellular location">
    <subcellularLocation>
        <location evidence="1 8">Cell outer membrane</location>
        <topology evidence="1 8">Multi-pass membrane protein</topology>
    </subcellularLocation>
</comment>
<dbReference type="PANTHER" id="PTHR30069:SF42">
    <property type="entry name" value="FERRIC AEROBACTIN RECEPTOR"/>
    <property type="match status" value="1"/>
</dbReference>
<evidence type="ECO:0000256" key="6">
    <source>
        <dbReference type="ARBA" id="ARBA00023136"/>
    </source>
</evidence>
<gene>
    <name evidence="12" type="ORF">A7A09_006580</name>
</gene>
<evidence type="ECO:0000256" key="8">
    <source>
        <dbReference type="PROSITE-ProRule" id="PRU01360"/>
    </source>
</evidence>
<evidence type="ECO:0000259" key="11">
    <source>
        <dbReference type="Pfam" id="PF07715"/>
    </source>
</evidence>
<keyword evidence="4 8" id="KW-0812">Transmembrane</keyword>
<dbReference type="InterPro" id="IPR037066">
    <property type="entry name" value="Plug_dom_sf"/>
</dbReference>
<keyword evidence="12" id="KW-0675">Receptor</keyword>
<comment type="similarity">
    <text evidence="8 9">Belongs to the TonB-dependent receptor family.</text>
</comment>
<organism evidence="12 13">
    <name type="scientific">Paracoccus methylarcula</name>
    <dbReference type="NCBI Taxonomy" id="72022"/>
    <lineage>
        <taxon>Bacteria</taxon>
        <taxon>Pseudomonadati</taxon>
        <taxon>Pseudomonadota</taxon>
        <taxon>Alphaproteobacteria</taxon>
        <taxon>Rhodobacterales</taxon>
        <taxon>Paracoccaceae</taxon>
        <taxon>Paracoccus</taxon>
    </lineage>
</organism>
<dbReference type="AlphaFoldDB" id="A0A3R7LKT6"/>
<dbReference type="InterPro" id="IPR000531">
    <property type="entry name" value="Beta-barrel_TonB"/>
</dbReference>
<reference evidence="12" key="1">
    <citation type="submission" date="2018-05" db="EMBL/GenBank/DDBJ databases">
        <title>Reclassification of Methylarcula marina and Methylarcula terricola as Paracoccus methylarcula sp.nov., comb.nov. and Paracoccus terricola comb.nov.</title>
        <authorList>
            <person name="Shmareva M.N."/>
            <person name="Doronina N.V."/>
            <person name="Vasilenko O.V."/>
            <person name="Tarlachkov S.V."/>
            <person name="Trotsenko Y.A."/>
        </authorList>
    </citation>
    <scope>NUCLEOTIDE SEQUENCE [LARGE SCALE GENOMIC DNA]</scope>
    <source>
        <strain evidence="12">VKM B-2159</strain>
    </source>
</reference>
<dbReference type="EMBL" id="PXNQ02000003">
    <property type="protein sequence ID" value="RNF35271.1"/>
    <property type="molecule type" value="Genomic_DNA"/>
</dbReference>
<evidence type="ECO:0000256" key="4">
    <source>
        <dbReference type="ARBA" id="ARBA00022692"/>
    </source>
</evidence>
<dbReference type="InterPro" id="IPR039426">
    <property type="entry name" value="TonB-dep_rcpt-like"/>
</dbReference>
<dbReference type="Proteomes" id="UP000238137">
    <property type="component" value="Unassembled WGS sequence"/>
</dbReference>
<keyword evidence="13" id="KW-1185">Reference proteome</keyword>
<dbReference type="Gene3D" id="2.40.170.20">
    <property type="entry name" value="TonB-dependent receptor, beta-barrel domain"/>
    <property type="match status" value="1"/>
</dbReference>
<evidence type="ECO:0000256" key="3">
    <source>
        <dbReference type="ARBA" id="ARBA00022452"/>
    </source>
</evidence>
<keyword evidence="5 9" id="KW-0798">TonB box</keyword>
<dbReference type="OrthoDB" id="9796221at2"/>
<protein>
    <submittedName>
        <fullName evidence="12">TonB-dependent receptor</fullName>
    </submittedName>
</protein>
<dbReference type="InterPro" id="IPR036942">
    <property type="entry name" value="Beta-barrel_TonB_sf"/>
</dbReference>
<dbReference type="PANTHER" id="PTHR30069">
    <property type="entry name" value="TONB-DEPENDENT OUTER MEMBRANE RECEPTOR"/>
    <property type="match status" value="1"/>
</dbReference>
<dbReference type="PROSITE" id="PS52016">
    <property type="entry name" value="TONB_DEPENDENT_REC_3"/>
    <property type="match status" value="1"/>
</dbReference>
<dbReference type="Pfam" id="PF00593">
    <property type="entry name" value="TonB_dep_Rec_b-barrel"/>
    <property type="match status" value="1"/>
</dbReference>
<dbReference type="GO" id="GO:0015344">
    <property type="term" value="F:siderophore uptake transmembrane transporter activity"/>
    <property type="evidence" value="ECO:0007669"/>
    <property type="project" value="TreeGrafter"/>
</dbReference>
<proteinExistence type="inferred from homology"/>
<evidence type="ECO:0000256" key="2">
    <source>
        <dbReference type="ARBA" id="ARBA00022448"/>
    </source>
</evidence>
<keyword evidence="6 8" id="KW-0472">Membrane</keyword>
<comment type="caution">
    <text evidence="12">The sequence shown here is derived from an EMBL/GenBank/DDBJ whole genome shotgun (WGS) entry which is preliminary data.</text>
</comment>
<evidence type="ECO:0000313" key="13">
    <source>
        <dbReference type="Proteomes" id="UP000238137"/>
    </source>
</evidence>
<evidence type="ECO:0000313" key="12">
    <source>
        <dbReference type="EMBL" id="RNF35271.1"/>
    </source>
</evidence>
<keyword evidence="7 8" id="KW-0998">Cell outer membrane</keyword>
<dbReference type="Gene3D" id="2.170.130.10">
    <property type="entry name" value="TonB-dependent receptor, plug domain"/>
    <property type="match status" value="1"/>
</dbReference>
<feature type="domain" description="TonB-dependent receptor-like beta-barrel" evidence="10">
    <location>
        <begin position="270"/>
        <end position="702"/>
    </location>
</feature>
<evidence type="ECO:0000256" key="7">
    <source>
        <dbReference type="ARBA" id="ARBA00023237"/>
    </source>
</evidence>
<name>A0A3R7LKT6_9RHOB</name>
<dbReference type="Pfam" id="PF07715">
    <property type="entry name" value="Plug"/>
    <property type="match status" value="1"/>
</dbReference>
<dbReference type="InterPro" id="IPR012910">
    <property type="entry name" value="Plug_dom"/>
</dbReference>
<evidence type="ECO:0000256" key="5">
    <source>
        <dbReference type="ARBA" id="ARBA00023077"/>
    </source>
</evidence>
<dbReference type="CDD" id="cd01347">
    <property type="entry name" value="ligand_gated_channel"/>
    <property type="match status" value="1"/>
</dbReference>
<evidence type="ECO:0000256" key="1">
    <source>
        <dbReference type="ARBA" id="ARBA00004571"/>
    </source>
</evidence>
<dbReference type="SUPFAM" id="SSF56935">
    <property type="entry name" value="Porins"/>
    <property type="match status" value="1"/>
</dbReference>
<evidence type="ECO:0000259" key="10">
    <source>
        <dbReference type="Pfam" id="PF00593"/>
    </source>
</evidence>
<sequence>MTRLIFSPNRRILHNTTSLPFLALCGIMISPAAGQQVPEQLAEPANSEEVIVLDPIVLEALRQSHPVAAVPNAVTIIDEQNLDNELAVAGDMSTILGNLVPGYSPSRQKLTNSGEALRGRSPLYLVDGVPQSNPLRDSSRDGQTIDPDLLERVEVVNGSSSIQGMGALGGIINLQTRDLAKSENWEGLYRLRVTAPDNLEKEGFSYKGIYMAGRTYGDLDLTFGITAEKSGIYYDGADNIVGLDWSQGDMADSLSRDFFLKAGYAISDDQHLQLMINDYRSRGDGDYMAVIGDRATNRYASATKGRPEGGIAFNDVTTASLDYTDDDLYGGQLRAQLFYQDFSALFGGGRLETFQDPNIAPIGELHDQSQNESRKHGLKLTYSHSDLGIPGFSAVAGIDILNDQTQQVLAQTGRVWVPKMEYKNWAPFVHFNQELLDDRITLSGGLRYENARLDVGDYTTLYTSGGGVRVKGGSPEFNEVLPDLGATFKLSDSLTAYASYSKGFTMPDVGRVLRGISEPGQDVDNLIKLEPVIADNREVGIDYADGRLTLHAAYFWSDSDLGERIEEIGGAYFTTRERTEIEGFELSAAYDMSDSLRIGGLYSRPRGRYDSDGDGSVDTDLGGNNMSPDRLNLFAEWNGTAELPKIGTTPLTGRVQASHFFDRDFDGPAAPEGQDFDGYTLVSLSLGAQTQVGDFTLGIDNLFDEEYVTYYSQTVTTKDDRFFAGRGRTFTMTYEKRF</sequence>
<feature type="domain" description="TonB-dependent receptor plug" evidence="11">
    <location>
        <begin position="68"/>
        <end position="171"/>
    </location>
</feature>
<keyword evidence="3 8" id="KW-1134">Transmembrane beta strand</keyword>